<dbReference type="EMBL" id="ML996084">
    <property type="protein sequence ID" value="KAF2154320.1"/>
    <property type="molecule type" value="Genomic_DNA"/>
</dbReference>
<protein>
    <submittedName>
        <fullName evidence="1">Uncharacterized protein</fullName>
    </submittedName>
</protein>
<dbReference type="Proteomes" id="UP000799439">
    <property type="component" value="Unassembled WGS sequence"/>
</dbReference>
<evidence type="ECO:0000313" key="2">
    <source>
        <dbReference type="Proteomes" id="UP000799439"/>
    </source>
</evidence>
<evidence type="ECO:0000313" key="1">
    <source>
        <dbReference type="EMBL" id="KAF2154320.1"/>
    </source>
</evidence>
<name>A0A9P4MH36_9PEZI</name>
<organism evidence="1 2">
    <name type="scientific">Myriangium duriaei CBS 260.36</name>
    <dbReference type="NCBI Taxonomy" id="1168546"/>
    <lineage>
        <taxon>Eukaryota</taxon>
        <taxon>Fungi</taxon>
        <taxon>Dikarya</taxon>
        <taxon>Ascomycota</taxon>
        <taxon>Pezizomycotina</taxon>
        <taxon>Dothideomycetes</taxon>
        <taxon>Dothideomycetidae</taxon>
        <taxon>Myriangiales</taxon>
        <taxon>Myriangiaceae</taxon>
        <taxon>Myriangium</taxon>
    </lineage>
</organism>
<sequence>MHIRRIAPIVLHRANLVLSYCFAAVLRIWFSFAGIRIQSVRHTAQHSRIAAVDKPSAILATSCIIVPSAPPQYVCHSESHGSWPRLEPICRPVGMC</sequence>
<reference evidence="1" key="1">
    <citation type="journal article" date="2020" name="Stud. Mycol.">
        <title>101 Dothideomycetes genomes: a test case for predicting lifestyles and emergence of pathogens.</title>
        <authorList>
            <person name="Haridas S."/>
            <person name="Albert R."/>
            <person name="Binder M."/>
            <person name="Bloem J."/>
            <person name="Labutti K."/>
            <person name="Salamov A."/>
            <person name="Andreopoulos B."/>
            <person name="Baker S."/>
            <person name="Barry K."/>
            <person name="Bills G."/>
            <person name="Bluhm B."/>
            <person name="Cannon C."/>
            <person name="Castanera R."/>
            <person name="Culley D."/>
            <person name="Daum C."/>
            <person name="Ezra D."/>
            <person name="Gonzalez J."/>
            <person name="Henrissat B."/>
            <person name="Kuo A."/>
            <person name="Liang C."/>
            <person name="Lipzen A."/>
            <person name="Lutzoni F."/>
            <person name="Magnuson J."/>
            <person name="Mondo S."/>
            <person name="Nolan M."/>
            <person name="Ohm R."/>
            <person name="Pangilinan J."/>
            <person name="Park H.-J."/>
            <person name="Ramirez L."/>
            <person name="Alfaro M."/>
            <person name="Sun H."/>
            <person name="Tritt A."/>
            <person name="Yoshinaga Y."/>
            <person name="Zwiers L.-H."/>
            <person name="Turgeon B."/>
            <person name="Goodwin S."/>
            <person name="Spatafora J."/>
            <person name="Crous P."/>
            <person name="Grigoriev I."/>
        </authorList>
    </citation>
    <scope>NUCLEOTIDE SEQUENCE</scope>
    <source>
        <strain evidence="1">CBS 260.36</strain>
    </source>
</reference>
<accession>A0A9P4MH36</accession>
<keyword evidence="2" id="KW-1185">Reference proteome</keyword>
<proteinExistence type="predicted"/>
<comment type="caution">
    <text evidence="1">The sequence shown here is derived from an EMBL/GenBank/DDBJ whole genome shotgun (WGS) entry which is preliminary data.</text>
</comment>
<gene>
    <name evidence="1" type="ORF">K461DRAFT_277443</name>
</gene>
<dbReference type="AlphaFoldDB" id="A0A9P4MH36"/>